<dbReference type="PANTHER" id="PTHR14003:SF23">
    <property type="entry name" value="ZINC FINGER PROTEIN 143"/>
    <property type="match status" value="1"/>
</dbReference>
<feature type="domain" description="C2H2-type" evidence="12">
    <location>
        <begin position="458"/>
        <end position="485"/>
    </location>
</feature>
<dbReference type="GO" id="GO:0000981">
    <property type="term" value="F:DNA-binding transcription factor activity, RNA polymerase II-specific"/>
    <property type="evidence" value="ECO:0007669"/>
    <property type="project" value="TreeGrafter"/>
</dbReference>
<dbReference type="AlphaFoldDB" id="A0AAW1DL13"/>
<evidence type="ECO:0000259" key="12">
    <source>
        <dbReference type="PROSITE" id="PS50157"/>
    </source>
</evidence>
<dbReference type="GO" id="GO:0005667">
    <property type="term" value="C:transcription regulator complex"/>
    <property type="evidence" value="ECO:0007669"/>
    <property type="project" value="TreeGrafter"/>
</dbReference>
<dbReference type="GO" id="GO:0000978">
    <property type="term" value="F:RNA polymerase II cis-regulatory region sequence-specific DNA binding"/>
    <property type="evidence" value="ECO:0007669"/>
    <property type="project" value="TreeGrafter"/>
</dbReference>
<dbReference type="EMBL" id="JAPXFL010000002">
    <property type="protein sequence ID" value="KAK9509838.1"/>
    <property type="molecule type" value="Genomic_DNA"/>
</dbReference>
<feature type="binding site" evidence="10">
    <location>
        <position position="71"/>
    </location>
    <ligand>
        <name>Zn(2+)</name>
        <dbReference type="ChEBI" id="CHEBI:29105"/>
    </ligand>
</feature>
<dbReference type="SUPFAM" id="SSF57716">
    <property type="entry name" value="Glucocorticoid receptor-like (DNA-binding domain)"/>
    <property type="match status" value="1"/>
</dbReference>
<dbReference type="PROSITE" id="PS00028">
    <property type="entry name" value="ZINC_FINGER_C2H2_1"/>
    <property type="match status" value="11"/>
</dbReference>
<keyword evidence="1 10" id="KW-0479">Metal-binding</keyword>
<dbReference type="PANTHER" id="PTHR14003">
    <property type="entry name" value="TRANSCRIPTIONAL REPRESSOR PROTEIN YY"/>
    <property type="match status" value="1"/>
</dbReference>
<feature type="compositionally biased region" description="Polar residues" evidence="11">
    <location>
        <begin position="287"/>
        <end position="302"/>
    </location>
</feature>
<feature type="domain" description="C2H2-type" evidence="12">
    <location>
        <begin position="260"/>
        <end position="288"/>
    </location>
</feature>
<feature type="binding site" evidence="10">
    <location>
        <position position="68"/>
    </location>
    <ligand>
        <name>Zn(2+)</name>
        <dbReference type="ChEBI" id="CHEBI:29105"/>
    </ligand>
</feature>
<keyword evidence="15" id="KW-1185">Reference proteome</keyword>
<dbReference type="Gene3D" id="3.30.160.60">
    <property type="entry name" value="Classic Zinc Finger"/>
    <property type="match status" value="10"/>
</dbReference>
<dbReference type="InterPro" id="IPR013087">
    <property type="entry name" value="Znf_C2H2_type"/>
</dbReference>
<feature type="domain" description="C2H2-type" evidence="12">
    <location>
        <begin position="486"/>
        <end position="513"/>
    </location>
</feature>
<name>A0AAW1DL13_9HEMI</name>
<dbReference type="Gene3D" id="3.40.1800.20">
    <property type="match status" value="1"/>
</dbReference>
<keyword evidence="2" id="KW-0677">Repeat</keyword>
<evidence type="ECO:0000256" key="10">
    <source>
        <dbReference type="PROSITE-ProRule" id="PRU01263"/>
    </source>
</evidence>
<evidence type="ECO:0000313" key="14">
    <source>
        <dbReference type="EMBL" id="KAK9509838.1"/>
    </source>
</evidence>
<evidence type="ECO:0000256" key="11">
    <source>
        <dbReference type="SAM" id="MobiDB-lite"/>
    </source>
</evidence>
<dbReference type="InterPro" id="IPR012934">
    <property type="entry name" value="Znf_AD"/>
</dbReference>
<evidence type="ECO:0000256" key="4">
    <source>
        <dbReference type="ARBA" id="ARBA00022833"/>
    </source>
</evidence>
<dbReference type="GO" id="GO:0031519">
    <property type="term" value="C:PcG protein complex"/>
    <property type="evidence" value="ECO:0007669"/>
    <property type="project" value="TreeGrafter"/>
</dbReference>
<evidence type="ECO:0000256" key="7">
    <source>
        <dbReference type="ARBA" id="ARBA00023163"/>
    </source>
</evidence>
<dbReference type="FunFam" id="3.30.160.60:FF:000100">
    <property type="entry name" value="Zinc finger 45-like"/>
    <property type="match status" value="1"/>
</dbReference>
<evidence type="ECO:0000256" key="8">
    <source>
        <dbReference type="ARBA" id="ARBA00023242"/>
    </source>
</evidence>
<dbReference type="GO" id="GO:0000785">
    <property type="term" value="C:chromatin"/>
    <property type="evidence" value="ECO:0007669"/>
    <property type="project" value="TreeGrafter"/>
</dbReference>
<dbReference type="PROSITE" id="PS51915">
    <property type="entry name" value="ZAD"/>
    <property type="match status" value="1"/>
</dbReference>
<evidence type="ECO:0000256" key="5">
    <source>
        <dbReference type="ARBA" id="ARBA00023015"/>
    </source>
</evidence>
<evidence type="ECO:0000256" key="2">
    <source>
        <dbReference type="ARBA" id="ARBA00022737"/>
    </source>
</evidence>
<dbReference type="FunFam" id="3.30.160.60:FF:000624">
    <property type="entry name" value="zinc finger protein 697"/>
    <property type="match status" value="1"/>
</dbReference>
<dbReference type="Proteomes" id="UP001461498">
    <property type="component" value="Unassembled WGS sequence"/>
</dbReference>
<feature type="binding site" evidence="10">
    <location>
        <position position="22"/>
    </location>
    <ligand>
        <name>Zn(2+)</name>
        <dbReference type="ChEBI" id="CHEBI:29105"/>
    </ligand>
</feature>
<proteinExistence type="predicted"/>
<evidence type="ECO:0000256" key="6">
    <source>
        <dbReference type="ARBA" id="ARBA00023125"/>
    </source>
</evidence>
<keyword evidence="8" id="KW-0539">Nucleus</keyword>
<feature type="region of interest" description="Disordered" evidence="11">
    <location>
        <begin position="276"/>
        <end position="304"/>
    </location>
</feature>
<dbReference type="InterPro" id="IPR036236">
    <property type="entry name" value="Znf_C2H2_sf"/>
</dbReference>
<feature type="domain" description="C2H2-type" evidence="12">
    <location>
        <begin position="374"/>
        <end position="401"/>
    </location>
</feature>
<keyword evidence="4 10" id="KW-0862">Zinc</keyword>
<feature type="binding site" evidence="10">
    <location>
        <position position="25"/>
    </location>
    <ligand>
        <name>Zn(2+)</name>
        <dbReference type="ChEBI" id="CHEBI:29105"/>
    </ligand>
</feature>
<feature type="domain" description="C2H2-type" evidence="12">
    <location>
        <begin position="344"/>
        <end position="372"/>
    </location>
</feature>
<evidence type="ECO:0000256" key="9">
    <source>
        <dbReference type="PROSITE-ProRule" id="PRU00042"/>
    </source>
</evidence>
<dbReference type="SMART" id="SM00868">
    <property type="entry name" value="zf-AD"/>
    <property type="match status" value="1"/>
</dbReference>
<feature type="domain" description="C2H2-type" evidence="12">
    <location>
        <begin position="430"/>
        <end position="457"/>
    </location>
</feature>
<evidence type="ECO:0000313" key="15">
    <source>
        <dbReference type="Proteomes" id="UP001461498"/>
    </source>
</evidence>
<sequence>MAADTEDLNQYKPVNLYESLHCRLCSEQNSSGVNIYSETFDSHTLDFLINSYLPVTVENDARFPQTICPGCHIHLQATISFFDLLVEGQKKLRELLNQNIDVGNPAYIAETVKHPLNKPLYNRDHELHIKASSAAAVTPEKAVETRRRGRPRKSFLDTCNSLANNNVLSLPAIAEENEENAQDGDSAKRRRKIPARFEETVNGKELEKVFAKTLYSHASSDDSDCGQPQNVIGHVRAADSGQGLCEVVLNPNKTRHRLKFRCESCNMVFSQESKLHKHNAEGHNIRTDSTNNNASPTETNNPEDVEKKIPCDICGKKYRHSASLQGHILARHSTNAPKLEDGQFTCDLCDKKFGHMSSLIYHKEAKHSRADKLYACNKCDKTFKHRQHLRCHQTVHSGLRIYTCDLCEGKFKTKGNLVSHRAKHSKEKNFNCDICGRHFSYQTSLILHKRSHTGAKPFECADCGKKFSQKGNLKEHVRTHTGEKPFECRVCGKKFTTSSQFSLHFKRHLGFKPWKCEYCGKAFLHKNTWRCHLRRHRGEKPYSCKSCDKTFSESWALKKHARLHTGEKPYSCPICSRSFSDCSNLAKHKKVHLPKDPKPDFINATDIKINLGTNSNSSEEQLWTFISRDSNNGVDMNTRNQQIIYVTYDNPGDNNARLSEQLLLSKDQLDQLAKKEVDNKDRKVEVEEDNSNELNGLFVPAMQVLDDQGNPLKFASNGALFQVTTMDGQPLQVALGEEETFPLAIASNGADSVVHHLKPINNLPLVSNIPENIAVAPRAAEGIQFVPDDQHFKIISDLNTAALNLTEETGLYNLHII</sequence>
<keyword evidence="3 9" id="KW-0863">Zinc-finger</keyword>
<feature type="domain" description="C2H2-type" evidence="12">
    <location>
        <begin position="570"/>
        <end position="597"/>
    </location>
</feature>
<gene>
    <name evidence="14" type="ORF">O3M35_004742</name>
</gene>
<feature type="domain" description="C2H2-type" evidence="12">
    <location>
        <begin position="514"/>
        <end position="541"/>
    </location>
</feature>
<dbReference type="FunFam" id="3.30.160.60:FF:002343">
    <property type="entry name" value="Zinc finger protein 33A"/>
    <property type="match status" value="1"/>
</dbReference>
<keyword evidence="5" id="KW-0805">Transcription regulation</keyword>
<reference evidence="14 15" key="1">
    <citation type="submission" date="2022-12" db="EMBL/GenBank/DDBJ databases">
        <title>Chromosome-level genome assembly of true bugs.</title>
        <authorList>
            <person name="Ma L."/>
            <person name="Li H."/>
        </authorList>
    </citation>
    <scope>NUCLEOTIDE SEQUENCE [LARGE SCALE GENOMIC DNA]</scope>
    <source>
        <strain evidence="14">Lab_2022b</strain>
    </source>
</reference>
<feature type="domain" description="C2H2-type" evidence="12">
    <location>
        <begin position="309"/>
        <end position="337"/>
    </location>
</feature>
<feature type="domain" description="ZAD" evidence="13">
    <location>
        <begin position="20"/>
        <end position="95"/>
    </location>
</feature>
<protein>
    <submittedName>
        <fullName evidence="14">Uncharacterized protein</fullName>
    </submittedName>
</protein>
<dbReference type="Pfam" id="PF13912">
    <property type="entry name" value="zf-C2H2_6"/>
    <property type="match status" value="1"/>
</dbReference>
<keyword evidence="7" id="KW-0804">Transcription</keyword>
<organism evidence="14 15">
    <name type="scientific">Rhynocoris fuscipes</name>
    <dbReference type="NCBI Taxonomy" id="488301"/>
    <lineage>
        <taxon>Eukaryota</taxon>
        <taxon>Metazoa</taxon>
        <taxon>Ecdysozoa</taxon>
        <taxon>Arthropoda</taxon>
        <taxon>Hexapoda</taxon>
        <taxon>Insecta</taxon>
        <taxon>Pterygota</taxon>
        <taxon>Neoptera</taxon>
        <taxon>Paraneoptera</taxon>
        <taxon>Hemiptera</taxon>
        <taxon>Heteroptera</taxon>
        <taxon>Panheteroptera</taxon>
        <taxon>Cimicomorpha</taxon>
        <taxon>Reduviidae</taxon>
        <taxon>Harpactorinae</taxon>
        <taxon>Harpactorini</taxon>
        <taxon>Rhynocoris</taxon>
    </lineage>
</organism>
<dbReference type="FunFam" id="3.30.160.60:FF:000358">
    <property type="entry name" value="zinc finger protein 24"/>
    <property type="match status" value="1"/>
</dbReference>
<dbReference type="GO" id="GO:0008270">
    <property type="term" value="F:zinc ion binding"/>
    <property type="evidence" value="ECO:0007669"/>
    <property type="project" value="UniProtKB-UniRule"/>
</dbReference>
<dbReference type="GO" id="GO:0048598">
    <property type="term" value="P:embryonic morphogenesis"/>
    <property type="evidence" value="ECO:0007669"/>
    <property type="project" value="UniProtKB-ARBA"/>
</dbReference>
<feature type="domain" description="C2H2-type" evidence="12">
    <location>
        <begin position="402"/>
        <end position="429"/>
    </location>
</feature>
<feature type="domain" description="C2H2-type" evidence="12">
    <location>
        <begin position="542"/>
        <end position="569"/>
    </location>
</feature>
<evidence type="ECO:0000259" key="13">
    <source>
        <dbReference type="PROSITE" id="PS51915"/>
    </source>
</evidence>
<evidence type="ECO:0000256" key="3">
    <source>
        <dbReference type="ARBA" id="ARBA00022771"/>
    </source>
</evidence>
<evidence type="ECO:0000256" key="1">
    <source>
        <dbReference type="ARBA" id="ARBA00022723"/>
    </source>
</evidence>
<dbReference type="Pfam" id="PF00096">
    <property type="entry name" value="zf-C2H2"/>
    <property type="match status" value="6"/>
</dbReference>
<dbReference type="PROSITE" id="PS50157">
    <property type="entry name" value="ZINC_FINGER_C2H2_2"/>
    <property type="match status" value="11"/>
</dbReference>
<accession>A0AAW1DL13</accession>
<comment type="caution">
    <text evidence="14">The sequence shown here is derived from an EMBL/GenBank/DDBJ whole genome shotgun (WGS) entry which is preliminary data.</text>
</comment>
<dbReference type="FunFam" id="3.30.160.60:FF:001485">
    <property type="entry name" value="Krueppel-related zinc finger protein"/>
    <property type="match status" value="1"/>
</dbReference>
<dbReference type="SMART" id="SM00355">
    <property type="entry name" value="ZnF_C2H2"/>
    <property type="match status" value="11"/>
</dbReference>
<dbReference type="SUPFAM" id="SSF57667">
    <property type="entry name" value="beta-beta-alpha zinc fingers"/>
    <property type="match status" value="6"/>
</dbReference>
<dbReference type="Pfam" id="PF07776">
    <property type="entry name" value="zf-AD"/>
    <property type="match status" value="1"/>
</dbReference>
<keyword evidence="6" id="KW-0238">DNA-binding</keyword>